<feature type="region of interest" description="Disordered" evidence="1">
    <location>
        <begin position="1"/>
        <end position="22"/>
    </location>
</feature>
<feature type="compositionally biased region" description="Polar residues" evidence="1">
    <location>
        <begin position="70"/>
        <end position="84"/>
    </location>
</feature>
<dbReference type="Proteomes" id="UP000041770">
    <property type="component" value="Unassembled WGS sequence"/>
</dbReference>
<dbReference type="AlphaFoldDB" id="A0A655XVT3"/>
<reference evidence="2 3" key="1">
    <citation type="submission" date="2015-07" db="EMBL/GenBank/DDBJ databases">
        <authorList>
            <consortium name="Pathogen Informatics"/>
        </authorList>
    </citation>
    <scope>NUCLEOTIDE SEQUENCE [LARGE SCALE GENOMIC DNA]</scope>
    <source>
        <strain evidence="2 3">A316</strain>
    </source>
</reference>
<gene>
    <name evidence="2" type="ORF">ERS013200_00916</name>
</gene>
<proteinExistence type="predicted"/>
<feature type="region of interest" description="Disordered" evidence="1">
    <location>
        <begin position="64"/>
        <end position="91"/>
    </location>
</feature>
<name>A0A655XVT3_VIBCL</name>
<accession>A0A655XVT3</accession>
<evidence type="ECO:0000313" key="3">
    <source>
        <dbReference type="Proteomes" id="UP000041770"/>
    </source>
</evidence>
<evidence type="ECO:0000313" key="2">
    <source>
        <dbReference type="EMBL" id="CSC23760.1"/>
    </source>
</evidence>
<dbReference type="EMBL" id="CWQY01000004">
    <property type="protein sequence ID" value="CSC23760.1"/>
    <property type="molecule type" value="Genomic_DNA"/>
</dbReference>
<evidence type="ECO:0000256" key="1">
    <source>
        <dbReference type="SAM" id="MobiDB-lite"/>
    </source>
</evidence>
<feature type="compositionally biased region" description="Polar residues" evidence="1">
    <location>
        <begin position="1"/>
        <end position="12"/>
    </location>
</feature>
<protein>
    <submittedName>
        <fullName evidence="2">Uncharacterized protein</fullName>
    </submittedName>
</protein>
<organism evidence="2 3">
    <name type="scientific">Vibrio cholerae</name>
    <dbReference type="NCBI Taxonomy" id="666"/>
    <lineage>
        <taxon>Bacteria</taxon>
        <taxon>Pseudomonadati</taxon>
        <taxon>Pseudomonadota</taxon>
        <taxon>Gammaproteobacteria</taxon>
        <taxon>Vibrionales</taxon>
        <taxon>Vibrionaceae</taxon>
        <taxon>Vibrio</taxon>
    </lineage>
</organism>
<sequence>MVSGISPISSKNRVPPLATRNSPSRLFFAPVNAPEVCPNSSLSSSSGAIAPQLIGTKGPWRPLASWMPRATNSLPVPDSPSISTEARDGAN</sequence>